<evidence type="ECO:0000256" key="7">
    <source>
        <dbReference type="SAM" id="Phobius"/>
    </source>
</evidence>
<evidence type="ECO:0000256" key="8">
    <source>
        <dbReference type="SAM" id="SignalP"/>
    </source>
</evidence>
<evidence type="ECO:0000313" key="9">
    <source>
        <dbReference type="EMBL" id="TLD01364.1"/>
    </source>
</evidence>
<dbReference type="EC" id="3.1.3.48" evidence="2"/>
<feature type="transmembrane region" description="Helical" evidence="7">
    <location>
        <begin position="272"/>
        <end position="292"/>
    </location>
</feature>
<feature type="compositionally biased region" description="Low complexity" evidence="6">
    <location>
        <begin position="151"/>
        <end position="161"/>
    </location>
</feature>
<keyword evidence="7" id="KW-1133">Transmembrane helix</keyword>
<evidence type="ECO:0000256" key="2">
    <source>
        <dbReference type="ARBA" id="ARBA00013064"/>
    </source>
</evidence>
<feature type="compositionally biased region" description="Basic and acidic residues" evidence="6">
    <location>
        <begin position="162"/>
        <end position="173"/>
    </location>
</feature>
<proteinExistence type="inferred from homology"/>
<dbReference type="InterPro" id="IPR016667">
    <property type="entry name" value="Caps_polysacc_synth_CpsB/CapC"/>
</dbReference>
<dbReference type="GO" id="GO:0004725">
    <property type="term" value="F:protein tyrosine phosphatase activity"/>
    <property type="evidence" value="ECO:0007669"/>
    <property type="project" value="UniProtKB-EC"/>
</dbReference>
<feature type="compositionally biased region" description="Basic and acidic residues" evidence="6">
    <location>
        <begin position="183"/>
        <end position="212"/>
    </location>
</feature>
<feature type="chain" id="PRO_5039240241" description="protein-tyrosine-phosphatase" evidence="8">
    <location>
        <begin position="26"/>
        <end position="537"/>
    </location>
</feature>
<protein>
    <recommendedName>
        <fullName evidence="2">protein-tyrosine-phosphatase</fullName>
        <ecNumber evidence="2">3.1.3.48</ecNumber>
    </recommendedName>
</protein>
<dbReference type="Pfam" id="PF19567">
    <property type="entry name" value="CpsB_CapC"/>
    <property type="match status" value="1"/>
</dbReference>
<dbReference type="RefSeq" id="WP_138002304.1">
    <property type="nucleotide sequence ID" value="NZ_QGQD01000040.1"/>
</dbReference>
<gene>
    <name evidence="9" type="primary">cpsB</name>
    <name evidence="9" type="ORF">DSM106044_01746</name>
</gene>
<dbReference type="PANTHER" id="PTHR39181">
    <property type="entry name" value="TYROSINE-PROTEIN PHOSPHATASE YWQE"/>
    <property type="match status" value="1"/>
</dbReference>
<dbReference type="AlphaFoldDB" id="A0A4U8QA89"/>
<dbReference type="PANTHER" id="PTHR39181:SF1">
    <property type="entry name" value="TYROSINE-PROTEIN PHOSPHATASE YWQE"/>
    <property type="match status" value="1"/>
</dbReference>
<dbReference type="SUPFAM" id="SSF51556">
    <property type="entry name" value="Metallo-dependent hydrolases"/>
    <property type="match status" value="1"/>
</dbReference>
<feature type="compositionally biased region" description="Basic and acidic residues" evidence="6">
    <location>
        <begin position="129"/>
        <end position="149"/>
    </location>
</feature>
<dbReference type="Gene3D" id="3.20.20.140">
    <property type="entry name" value="Metal-dependent hydrolases"/>
    <property type="match status" value="1"/>
</dbReference>
<dbReference type="GO" id="GO:0045227">
    <property type="term" value="P:capsule polysaccharide biosynthetic process"/>
    <property type="evidence" value="ECO:0007669"/>
    <property type="project" value="UniProtKB-UniPathway"/>
</dbReference>
<evidence type="ECO:0000256" key="4">
    <source>
        <dbReference type="ARBA" id="ARBA00022912"/>
    </source>
</evidence>
<dbReference type="GO" id="GO:0030145">
    <property type="term" value="F:manganese ion binding"/>
    <property type="evidence" value="ECO:0007669"/>
    <property type="project" value="InterPro"/>
</dbReference>
<comment type="similarity">
    <text evidence="1">Belongs to the metallo-dependent hydrolases superfamily. CpsB/CapC family.</text>
</comment>
<keyword evidence="7" id="KW-0812">Transmembrane</keyword>
<comment type="catalytic activity">
    <reaction evidence="5">
        <text>O-phospho-L-tyrosyl-[protein] + H2O = L-tyrosyl-[protein] + phosphate</text>
        <dbReference type="Rhea" id="RHEA:10684"/>
        <dbReference type="Rhea" id="RHEA-COMP:10136"/>
        <dbReference type="Rhea" id="RHEA-COMP:20101"/>
        <dbReference type="ChEBI" id="CHEBI:15377"/>
        <dbReference type="ChEBI" id="CHEBI:43474"/>
        <dbReference type="ChEBI" id="CHEBI:46858"/>
        <dbReference type="ChEBI" id="CHEBI:61978"/>
        <dbReference type="EC" id="3.1.3.48"/>
    </reaction>
</comment>
<keyword evidence="10" id="KW-1185">Reference proteome</keyword>
<feature type="signal peptide" evidence="8">
    <location>
        <begin position="1"/>
        <end position="25"/>
    </location>
</feature>
<evidence type="ECO:0000256" key="3">
    <source>
        <dbReference type="ARBA" id="ARBA00022801"/>
    </source>
</evidence>
<name>A0A4U8QA89_9FIRM</name>
<dbReference type="STRING" id="180332.GCA_000797495_03661"/>
<dbReference type="Proteomes" id="UP000306509">
    <property type="component" value="Unassembled WGS sequence"/>
</dbReference>
<comment type="caution">
    <text evidence="9">The sequence shown here is derived from an EMBL/GenBank/DDBJ whole genome shotgun (WGS) entry which is preliminary data.</text>
</comment>
<keyword evidence="8" id="KW-0732">Signal</keyword>
<evidence type="ECO:0000313" key="10">
    <source>
        <dbReference type="Proteomes" id="UP000306509"/>
    </source>
</evidence>
<feature type="compositionally biased region" description="Low complexity" evidence="6">
    <location>
        <begin position="114"/>
        <end position="123"/>
    </location>
</feature>
<feature type="region of interest" description="Disordered" evidence="6">
    <location>
        <begin position="94"/>
        <end position="212"/>
    </location>
</feature>
<evidence type="ECO:0000256" key="1">
    <source>
        <dbReference type="ARBA" id="ARBA00005750"/>
    </source>
</evidence>
<organism evidence="9 10">
    <name type="scientific">Robinsoniella peoriensis</name>
    <dbReference type="NCBI Taxonomy" id="180332"/>
    <lineage>
        <taxon>Bacteria</taxon>
        <taxon>Bacillati</taxon>
        <taxon>Bacillota</taxon>
        <taxon>Clostridia</taxon>
        <taxon>Lachnospirales</taxon>
        <taxon>Lachnospiraceae</taxon>
        <taxon>Robinsoniella</taxon>
    </lineage>
</organism>
<dbReference type="InterPro" id="IPR032466">
    <property type="entry name" value="Metal_Hydrolase"/>
</dbReference>
<keyword evidence="3 9" id="KW-0378">Hydrolase</keyword>
<dbReference type="EMBL" id="QGQD01000040">
    <property type="protein sequence ID" value="TLD01364.1"/>
    <property type="molecule type" value="Genomic_DNA"/>
</dbReference>
<evidence type="ECO:0000256" key="5">
    <source>
        <dbReference type="ARBA" id="ARBA00051722"/>
    </source>
</evidence>
<accession>A0A4U8QA89</accession>
<dbReference type="UniPathway" id="UPA00934"/>
<keyword evidence="7" id="KW-0472">Membrane</keyword>
<evidence type="ECO:0000256" key="6">
    <source>
        <dbReference type="SAM" id="MobiDB-lite"/>
    </source>
</evidence>
<keyword evidence="4" id="KW-0904">Protein phosphatase</keyword>
<sequence>MKKWKTPIIFAPILLSAAMTMTVYAGDINGPESSIIGAASGTFTYNGRTYVAGSEYLGMLQAKLAEDGVDLTQAQADELIGQMYASVGSGVNQGYLVPTDGGDSGTGQPSTEPDTSGSDNDNGNGSGTGDKKKPNNKNDKDKTDTDKPGSDTNEGGANAAGDGKDNSNSDTSDKNASASINSDDSKGDRDSKDSKDASNKSQKETDIAEKKKKPELLDDNVYTDTSKEEQDYIDSLIKNAEGTKGLTEKNDPSAINKENKGNSLTSILANKGPVAAIGVLIVLGIIVVILAIRKIRRSVKGSKIDVTNYIDMHSHILPGVDDGSKDMETTMKMVDIAYQQGTRKMIATPHYHIGHHKKSKVELEEILQNTQNRIHEKYPDFDLYLGNELFCSDGIIRRVEEGKALTLAGSRYVLVEFRTDESYRKIYEAAAGFLRARYIPIIAHVERYKNVMDNPQNLKELKNAGALLQMNHASVKRHLKLIKNGDIDFLATDCHDAGHRTPEIKESLQHLVTICDSAQIKKMLVDNPECILQNKYI</sequence>
<reference evidence="9 10" key="1">
    <citation type="journal article" date="2019" name="Anaerobe">
        <title>Detection of Robinsoniella peoriensis in multiple bone samples of a trauma patient.</title>
        <authorList>
            <person name="Schrottner P."/>
            <person name="Hartwich K."/>
            <person name="Bunk B."/>
            <person name="Schober I."/>
            <person name="Helbig S."/>
            <person name="Rudolph W.W."/>
            <person name="Gunzer F."/>
        </authorList>
    </citation>
    <scope>NUCLEOTIDE SEQUENCE [LARGE SCALE GENOMIC DNA]</scope>
    <source>
        <strain evidence="9 10">DSM 106044</strain>
    </source>
</reference>